<dbReference type="InterPro" id="IPR011711">
    <property type="entry name" value="GntR_C"/>
</dbReference>
<dbReference type="GO" id="GO:0003700">
    <property type="term" value="F:DNA-binding transcription factor activity"/>
    <property type="evidence" value="ECO:0007669"/>
    <property type="project" value="InterPro"/>
</dbReference>
<dbReference type="PANTHER" id="PTHR43537:SF44">
    <property type="entry name" value="GNTR FAMILY REGULATORY PROTEIN"/>
    <property type="match status" value="1"/>
</dbReference>
<comment type="caution">
    <text evidence="5">The sequence shown here is derived from an EMBL/GenBank/DDBJ whole genome shotgun (WGS) entry which is preliminary data.</text>
</comment>
<dbReference type="Proteomes" id="UP000305778">
    <property type="component" value="Unassembled WGS sequence"/>
</dbReference>
<dbReference type="Pfam" id="PF00392">
    <property type="entry name" value="GntR"/>
    <property type="match status" value="1"/>
</dbReference>
<evidence type="ECO:0000313" key="6">
    <source>
        <dbReference type="Proteomes" id="UP000305778"/>
    </source>
</evidence>
<dbReference type="Pfam" id="PF07729">
    <property type="entry name" value="FCD"/>
    <property type="match status" value="1"/>
</dbReference>
<gene>
    <name evidence="5" type="ORF">FCI23_38155</name>
</gene>
<dbReference type="InterPro" id="IPR008920">
    <property type="entry name" value="TF_FadR/GntR_C"/>
</dbReference>
<dbReference type="SUPFAM" id="SSF46785">
    <property type="entry name" value="Winged helix' DNA-binding domain"/>
    <property type="match status" value="1"/>
</dbReference>
<evidence type="ECO:0000259" key="4">
    <source>
        <dbReference type="PROSITE" id="PS50949"/>
    </source>
</evidence>
<dbReference type="RefSeq" id="WP_136728760.1">
    <property type="nucleotide sequence ID" value="NZ_SUMC01000061.1"/>
</dbReference>
<dbReference type="SMART" id="SM00895">
    <property type="entry name" value="FCD"/>
    <property type="match status" value="1"/>
</dbReference>
<organism evidence="5 6">
    <name type="scientific">Actinacidiphila oryziradicis</name>
    <dbReference type="NCBI Taxonomy" id="2571141"/>
    <lineage>
        <taxon>Bacteria</taxon>
        <taxon>Bacillati</taxon>
        <taxon>Actinomycetota</taxon>
        <taxon>Actinomycetes</taxon>
        <taxon>Kitasatosporales</taxon>
        <taxon>Streptomycetaceae</taxon>
        <taxon>Actinacidiphila</taxon>
    </lineage>
</organism>
<protein>
    <submittedName>
        <fullName evidence="5">FadR family transcriptional regulator</fullName>
    </submittedName>
</protein>
<feature type="domain" description="HTH gntR-type" evidence="4">
    <location>
        <begin position="5"/>
        <end position="72"/>
    </location>
</feature>
<sequence>MQRRGDLHTRVVNKLGAAIVDGHLAEGEIIDLDKIEEELDVSRSVTREALRVLSSLGMIVARHKVGTRVLPRAEWNLLDTQVIAWRSEGKDSDLQLHDLLQLRSGIEPLAARLAAGQLDAAALQTLRESCDEMEAAARTVDRRTFLRADEVFHSTILIGCGNELVARFGQVVVAALEARQHESRTAITELTPPSLVLHRKLLQALERAGSGKAGQAAAQAERIARELVDLASVELGFEA</sequence>
<dbReference type="InterPro" id="IPR036388">
    <property type="entry name" value="WH-like_DNA-bd_sf"/>
</dbReference>
<dbReference type="GO" id="GO:0003677">
    <property type="term" value="F:DNA binding"/>
    <property type="evidence" value="ECO:0007669"/>
    <property type="project" value="UniProtKB-KW"/>
</dbReference>
<name>A0A4U0SR73_9ACTN</name>
<dbReference type="Gene3D" id="1.20.120.530">
    <property type="entry name" value="GntR ligand-binding domain-like"/>
    <property type="match status" value="1"/>
</dbReference>
<evidence type="ECO:0000256" key="2">
    <source>
        <dbReference type="ARBA" id="ARBA00023125"/>
    </source>
</evidence>
<dbReference type="InterPro" id="IPR036390">
    <property type="entry name" value="WH_DNA-bd_sf"/>
</dbReference>
<dbReference type="SMART" id="SM00345">
    <property type="entry name" value="HTH_GNTR"/>
    <property type="match status" value="1"/>
</dbReference>
<reference evidence="5 6" key="1">
    <citation type="submission" date="2019-04" db="EMBL/GenBank/DDBJ databases">
        <title>Streptomyces oryziradicis sp. nov., a novel actinomycete isolated from rhizosphere soil of rice (Oryza sativa L.).</title>
        <authorList>
            <person name="Li C."/>
        </authorList>
    </citation>
    <scope>NUCLEOTIDE SEQUENCE [LARGE SCALE GENOMIC DNA]</scope>
    <source>
        <strain evidence="5 6">NEAU-C40</strain>
    </source>
</reference>
<keyword evidence="1" id="KW-0805">Transcription regulation</keyword>
<keyword evidence="2" id="KW-0238">DNA-binding</keyword>
<evidence type="ECO:0000256" key="1">
    <source>
        <dbReference type="ARBA" id="ARBA00023015"/>
    </source>
</evidence>
<proteinExistence type="predicted"/>
<dbReference type="InterPro" id="IPR000524">
    <property type="entry name" value="Tscrpt_reg_HTH_GntR"/>
</dbReference>
<dbReference type="SUPFAM" id="SSF48008">
    <property type="entry name" value="GntR ligand-binding domain-like"/>
    <property type="match status" value="1"/>
</dbReference>
<evidence type="ECO:0000256" key="3">
    <source>
        <dbReference type="ARBA" id="ARBA00023163"/>
    </source>
</evidence>
<dbReference type="OrthoDB" id="4164516at2"/>
<dbReference type="PANTHER" id="PTHR43537">
    <property type="entry name" value="TRANSCRIPTIONAL REGULATOR, GNTR FAMILY"/>
    <property type="match status" value="1"/>
</dbReference>
<dbReference type="EMBL" id="SUMC01000061">
    <property type="protein sequence ID" value="TKA02875.1"/>
    <property type="molecule type" value="Genomic_DNA"/>
</dbReference>
<dbReference type="Gene3D" id="1.10.10.10">
    <property type="entry name" value="Winged helix-like DNA-binding domain superfamily/Winged helix DNA-binding domain"/>
    <property type="match status" value="1"/>
</dbReference>
<keyword evidence="3" id="KW-0804">Transcription</keyword>
<evidence type="ECO:0000313" key="5">
    <source>
        <dbReference type="EMBL" id="TKA02875.1"/>
    </source>
</evidence>
<dbReference type="AlphaFoldDB" id="A0A4U0SR73"/>
<dbReference type="PROSITE" id="PS50949">
    <property type="entry name" value="HTH_GNTR"/>
    <property type="match status" value="1"/>
</dbReference>
<accession>A0A4U0SR73</accession>
<keyword evidence="6" id="KW-1185">Reference proteome</keyword>